<keyword evidence="7" id="KW-0560">Oxidoreductase</keyword>
<protein>
    <recommendedName>
        <fullName evidence="20">Glutathione S-transferase 3, mitochondrial</fullName>
        <ecNumber evidence="16">4.4.1.20</ecNumber>
    </recommendedName>
    <alternativeName>
        <fullName evidence="21">Glutathione peroxidase MGST3</fullName>
    </alternativeName>
    <alternativeName>
        <fullName evidence="22">LTC4 synthase MGST3</fullName>
    </alternativeName>
</protein>
<comment type="catalytic activity">
    <reaction evidence="17">
        <text>(5S)-hydroperoxy-(6E,8Z,11Z,14Z)-eicosatetraenoate + 2 glutathione = (5S)-hydroxy-(6E,8Z,11Z,14Z)-eicosatetraenoate + glutathione disulfide + H2O</text>
        <dbReference type="Rhea" id="RHEA:48620"/>
        <dbReference type="ChEBI" id="CHEBI:15377"/>
        <dbReference type="ChEBI" id="CHEBI:57450"/>
        <dbReference type="ChEBI" id="CHEBI:57925"/>
        <dbReference type="ChEBI" id="CHEBI:58297"/>
        <dbReference type="ChEBI" id="CHEBI:90632"/>
    </reaction>
    <physiologicalReaction direction="left-to-right" evidence="17">
        <dbReference type="Rhea" id="RHEA:48621"/>
    </physiologicalReaction>
</comment>
<dbReference type="AlphaFoldDB" id="A0AAN8Q4Y3"/>
<evidence type="ECO:0000256" key="6">
    <source>
        <dbReference type="ARBA" id="ARBA00022989"/>
    </source>
</evidence>
<dbReference type="Pfam" id="PF01124">
    <property type="entry name" value="MAPEG"/>
    <property type="match status" value="1"/>
</dbReference>
<dbReference type="Gene3D" id="1.20.120.550">
    <property type="entry name" value="Membrane associated eicosanoid/glutathione metabolism-like domain"/>
    <property type="match status" value="1"/>
</dbReference>
<evidence type="ECO:0000313" key="25">
    <source>
        <dbReference type="Proteomes" id="UP001347796"/>
    </source>
</evidence>
<dbReference type="FunFam" id="1.20.120.550:FF:000004">
    <property type="entry name" value="Microsomal glutathione S-transferase 3"/>
    <property type="match status" value="1"/>
</dbReference>
<dbReference type="GO" id="GO:0004464">
    <property type="term" value="F:leukotriene-C4 synthase activity"/>
    <property type="evidence" value="ECO:0007669"/>
    <property type="project" value="UniProtKB-EC"/>
</dbReference>
<dbReference type="GO" id="GO:0006691">
    <property type="term" value="P:leukotriene metabolic process"/>
    <property type="evidence" value="ECO:0007669"/>
    <property type="project" value="UniProtKB-ARBA"/>
</dbReference>
<comment type="similarity">
    <text evidence="2">Belongs to the MAPEG family.</text>
</comment>
<evidence type="ECO:0000256" key="7">
    <source>
        <dbReference type="ARBA" id="ARBA00023002"/>
    </source>
</evidence>
<keyword evidence="4 23" id="KW-0812">Transmembrane</keyword>
<keyword evidence="25" id="KW-1185">Reference proteome</keyword>
<evidence type="ECO:0000256" key="9">
    <source>
        <dbReference type="ARBA" id="ARBA00023128"/>
    </source>
</evidence>
<evidence type="ECO:0000256" key="10">
    <source>
        <dbReference type="ARBA" id="ARBA00023136"/>
    </source>
</evidence>
<keyword evidence="11" id="KW-0564">Palmitate</keyword>
<comment type="catalytic activity">
    <reaction evidence="19">
        <text>15-deoxy-Delta(12,14)-prostaglandin J2 + glutathione = 15-deoxy-Delta(12,14)-prostaglandin J2-S-(R)-glutathione</text>
        <dbReference type="Rhea" id="RHEA:75963"/>
        <dbReference type="ChEBI" id="CHEBI:57925"/>
        <dbReference type="ChEBI" id="CHEBI:85236"/>
        <dbReference type="ChEBI" id="CHEBI:194498"/>
    </reaction>
    <physiologicalReaction direction="left-to-right" evidence="19">
        <dbReference type="Rhea" id="RHEA:75964"/>
    </physiologicalReaction>
</comment>
<evidence type="ECO:0000256" key="18">
    <source>
        <dbReference type="ARBA" id="ARBA00049298"/>
    </source>
</evidence>
<dbReference type="GO" id="GO:0005635">
    <property type="term" value="C:nuclear envelope"/>
    <property type="evidence" value="ECO:0007669"/>
    <property type="project" value="TreeGrafter"/>
</dbReference>
<organism evidence="24 25">
    <name type="scientific">Patella caerulea</name>
    <name type="common">Rayed Mediterranean limpet</name>
    <dbReference type="NCBI Taxonomy" id="87958"/>
    <lineage>
        <taxon>Eukaryota</taxon>
        <taxon>Metazoa</taxon>
        <taxon>Spiralia</taxon>
        <taxon>Lophotrochozoa</taxon>
        <taxon>Mollusca</taxon>
        <taxon>Gastropoda</taxon>
        <taxon>Patellogastropoda</taxon>
        <taxon>Patelloidea</taxon>
        <taxon>Patellidae</taxon>
        <taxon>Patella</taxon>
    </lineage>
</organism>
<comment type="caution">
    <text evidence="24">The sequence shown here is derived from an EMBL/GenBank/DDBJ whole genome shotgun (WGS) entry which is preliminary data.</text>
</comment>
<evidence type="ECO:0000256" key="20">
    <source>
        <dbReference type="ARBA" id="ARBA00069748"/>
    </source>
</evidence>
<proteinExistence type="inferred from homology"/>
<evidence type="ECO:0000256" key="2">
    <source>
        <dbReference type="ARBA" id="ARBA00010459"/>
    </source>
</evidence>
<dbReference type="EC" id="4.4.1.20" evidence="16"/>
<evidence type="ECO:0000256" key="3">
    <source>
        <dbReference type="ARBA" id="ARBA00022679"/>
    </source>
</evidence>
<evidence type="ECO:0000256" key="14">
    <source>
        <dbReference type="ARBA" id="ARBA00037884"/>
    </source>
</evidence>
<evidence type="ECO:0000256" key="22">
    <source>
        <dbReference type="ARBA" id="ARBA00076908"/>
    </source>
</evidence>
<evidence type="ECO:0000313" key="24">
    <source>
        <dbReference type="EMBL" id="KAK6191630.1"/>
    </source>
</evidence>
<evidence type="ECO:0000256" key="11">
    <source>
        <dbReference type="ARBA" id="ARBA00023139"/>
    </source>
</evidence>
<dbReference type="GO" id="GO:0004602">
    <property type="term" value="F:glutathione peroxidase activity"/>
    <property type="evidence" value="ECO:0007669"/>
    <property type="project" value="TreeGrafter"/>
</dbReference>
<evidence type="ECO:0000256" key="15">
    <source>
        <dbReference type="ARBA" id="ARBA00037916"/>
    </source>
</evidence>
<evidence type="ECO:0000256" key="19">
    <source>
        <dbReference type="ARBA" id="ARBA00051411"/>
    </source>
</evidence>
<dbReference type="SUPFAM" id="SSF161084">
    <property type="entry name" value="MAPEG domain-like"/>
    <property type="match status" value="1"/>
</dbReference>
<gene>
    <name evidence="24" type="ORF">SNE40_003272</name>
</gene>
<dbReference type="InterPro" id="IPR023352">
    <property type="entry name" value="MAPEG-like_dom_sf"/>
</dbReference>
<keyword evidence="6 23" id="KW-1133">Transmembrane helix</keyword>
<evidence type="ECO:0000256" key="16">
    <source>
        <dbReference type="ARBA" id="ARBA00039056"/>
    </source>
</evidence>
<keyword evidence="8" id="KW-0443">Lipid metabolism</keyword>
<dbReference type="GO" id="GO:0005783">
    <property type="term" value="C:endoplasmic reticulum"/>
    <property type="evidence" value="ECO:0007669"/>
    <property type="project" value="TreeGrafter"/>
</dbReference>
<evidence type="ECO:0000256" key="21">
    <source>
        <dbReference type="ARBA" id="ARBA00075145"/>
    </source>
</evidence>
<accession>A0AAN8Q4Y3</accession>
<evidence type="ECO:0000256" key="17">
    <source>
        <dbReference type="ARBA" id="ARBA00043664"/>
    </source>
</evidence>
<keyword evidence="3" id="KW-0808">Transferase</keyword>
<name>A0AAN8Q4Y3_PATCE</name>
<comment type="catalytic activity">
    <reaction evidence="18">
        <text>leukotriene C4 = leukotriene A4 + glutathione</text>
        <dbReference type="Rhea" id="RHEA:17617"/>
        <dbReference type="ChEBI" id="CHEBI:57463"/>
        <dbReference type="ChEBI" id="CHEBI:57925"/>
        <dbReference type="ChEBI" id="CHEBI:57973"/>
        <dbReference type="EC" id="4.4.1.20"/>
    </reaction>
    <physiologicalReaction direction="right-to-left" evidence="18">
        <dbReference type="Rhea" id="RHEA:17619"/>
    </physiologicalReaction>
</comment>
<dbReference type="InterPro" id="IPR050997">
    <property type="entry name" value="MAPEG"/>
</dbReference>
<keyword evidence="5" id="KW-1000">Mitochondrion outer membrane</keyword>
<keyword evidence="10 23" id="KW-0472">Membrane</keyword>
<comment type="pathway">
    <text evidence="15">Lipid metabolism; arachidonate metabolism.</text>
</comment>
<dbReference type="GO" id="GO:0004364">
    <property type="term" value="F:glutathione transferase activity"/>
    <property type="evidence" value="ECO:0007669"/>
    <property type="project" value="TreeGrafter"/>
</dbReference>
<dbReference type="GO" id="GO:0006629">
    <property type="term" value="P:lipid metabolic process"/>
    <property type="evidence" value="ECO:0007669"/>
    <property type="project" value="UniProtKB-KW"/>
</dbReference>
<comment type="subcellular location">
    <subcellularLocation>
        <location evidence="1">Mitochondrion outer membrane</location>
        <topology evidence="1">Multi-pass membrane protein</topology>
    </subcellularLocation>
</comment>
<dbReference type="PANTHER" id="PTHR10250:SF26">
    <property type="entry name" value="GLUTATHIONE S-TRANSFERASE 3, MITOCHONDRIAL"/>
    <property type="match status" value="1"/>
</dbReference>
<evidence type="ECO:0000256" key="5">
    <source>
        <dbReference type="ARBA" id="ARBA00022787"/>
    </source>
</evidence>
<evidence type="ECO:0000256" key="23">
    <source>
        <dbReference type="SAM" id="Phobius"/>
    </source>
</evidence>
<evidence type="ECO:0000256" key="4">
    <source>
        <dbReference type="ARBA" id="ARBA00022692"/>
    </source>
</evidence>
<dbReference type="EMBL" id="JAZGQO010000002">
    <property type="protein sequence ID" value="KAK6191630.1"/>
    <property type="molecule type" value="Genomic_DNA"/>
</dbReference>
<sequence>MVVMSRFAESLPEGYGHVVLIGAGSIFVNMWMAINVVRARKKFEIEYPTLYSPTNKEFNCIQRAHQNTLEAYPQFLMLLFVGGLQYPKITAVTGLVYLVGRVAYAIGYYTGEPEKRRYGGIPSSLSQLIMLGNVISFAFHQLRWTPCH</sequence>
<dbReference type="PANTHER" id="PTHR10250">
    <property type="entry name" value="MICROSOMAL GLUTATHIONE S-TRANSFERASE"/>
    <property type="match status" value="1"/>
</dbReference>
<keyword evidence="12" id="KW-0456">Lyase</keyword>
<evidence type="ECO:0000256" key="13">
    <source>
        <dbReference type="ARBA" id="ARBA00023288"/>
    </source>
</evidence>
<dbReference type="Proteomes" id="UP001347796">
    <property type="component" value="Unassembled WGS sequence"/>
</dbReference>
<evidence type="ECO:0000256" key="12">
    <source>
        <dbReference type="ARBA" id="ARBA00023239"/>
    </source>
</evidence>
<evidence type="ECO:0000256" key="1">
    <source>
        <dbReference type="ARBA" id="ARBA00004374"/>
    </source>
</evidence>
<feature type="transmembrane region" description="Helical" evidence="23">
    <location>
        <begin position="14"/>
        <end position="34"/>
    </location>
</feature>
<keyword evidence="13" id="KW-0449">Lipoprotein</keyword>
<evidence type="ECO:0000256" key="8">
    <source>
        <dbReference type="ARBA" id="ARBA00023098"/>
    </source>
</evidence>
<keyword evidence="9" id="KW-0496">Mitochondrion</keyword>
<reference evidence="24 25" key="1">
    <citation type="submission" date="2024-01" db="EMBL/GenBank/DDBJ databases">
        <title>The genome of the rayed Mediterranean limpet Patella caerulea (Linnaeus, 1758).</title>
        <authorList>
            <person name="Anh-Thu Weber A."/>
            <person name="Halstead-Nussloch G."/>
        </authorList>
    </citation>
    <scope>NUCLEOTIDE SEQUENCE [LARGE SCALE GENOMIC DNA]</scope>
    <source>
        <strain evidence="24">AATW-2023a</strain>
        <tissue evidence="24">Whole specimen</tissue>
    </source>
</reference>
<comment type="pathway">
    <text evidence="14">Lipid metabolism; leukotriene C4 biosynthesis.</text>
</comment>
<dbReference type="InterPro" id="IPR001129">
    <property type="entry name" value="Membr-assoc_MAPEG"/>
</dbReference>
<dbReference type="GO" id="GO:0005741">
    <property type="term" value="C:mitochondrial outer membrane"/>
    <property type="evidence" value="ECO:0007669"/>
    <property type="project" value="UniProtKB-SubCell"/>
</dbReference>